<dbReference type="AlphaFoldDB" id="A0A1L9NDX6"/>
<feature type="non-terminal residue" evidence="1">
    <location>
        <position position="1"/>
    </location>
</feature>
<keyword evidence="2" id="KW-1185">Reference proteome</keyword>
<accession>A0A1L9NDX6</accession>
<dbReference type="VEuPathDB" id="FungiDB:ASPTUDRAFT_137491"/>
<evidence type="ECO:0000313" key="2">
    <source>
        <dbReference type="Proteomes" id="UP000184304"/>
    </source>
</evidence>
<sequence>PELVNKDLDILYIFKLNIIFRISFTSNNKIISYNRININIVTTIINYLINFIKVLDLNSCRYS</sequence>
<gene>
    <name evidence="1" type="ORF">ASPTUDRAFT_137491</name>
</gene>
<dbReference type="Proteomes" id="UP000184304">
    <property type="component" value="Unassembled WGS sequence"/>
</dbReference>
<evidence type="ECO:0000313" key="1">
    <source>
        <dbReference type="EMBL" id="OJI87469.1"/>
    </source>
</evidence>
<dbReference type="EMBL" id="KV878183">
    <property type="protein sequence ID" value="OJI87469.1"/>
    <property type="molecule type" value="Genomic_DNA"/>
</dbReference>
<proteinExistence type="predicted"/>
<protein>
    <submittedName>
        <fullName evidence="1">Uncharacterized protein</fullName>
    </submittedName>
</protein>
<organism evidence="1 2">
    <name type="scientific">Aspergillus tubingensis (strain CBS 134.48)</name>
    <dbReference type="NCBI Taxonomy" id="767770"/>
    <lineage>
        <taxon>Eukaryota</taxon>
        <taxon>Fungi</taxon>
        <taxon>Dikarya</taxon>
        <taxon>Ascomycota</taxon>
        <taxon>Pezizomycotina</taxon>
        <taxon>Eurotiomycetes</taxon>
        <taxon>Eurotiomycetidae</taxon>
        <taxon>Eurotiales</taxon>
        <taxon>Aspergillaceae</taxon>
        <taxon>Aspergillus</taxon>
        <taxon>Aspergillus subgen. Circumdati</taxon>
    </lineage>
</organism>
<reference evidence="2" key="1">
    <citation type="journal article" date="2017" name="Genome Biol.">
        <title>Comparative genomics reveals high biological diversity and specific adaptations in the industrially and medically important fungal genus Aspergillus.</title>
        <authorList>
            <person name="de Vries R.P."/>
            <person name="Riley R."/>
            <person name="Wiebenga A."/>
            <person name="Aguilar-Osorio G."/>
            <person name="Amillis S."/>
            <person name="Uchima C.A."/>
            <person name="Anderluh G."/>
            <person name="Asadollahi M."/>
            <person name="Askin M."/>
            <person name="Barry K."/>
            <person name="Battaglia E."/>
            <person name="Bayram O."/>
            <person name="Benocci T."/>
            <person name="Braus-Stromeyer S.A."/>
            <person name="Caldana C."/>
            <person name="Canovas D."/>
            <person name="Cerqueira G.C."/>
            <person name="Chen F."/>
            <person name="Chen W."/>
            <person name="Choi C."/>
            <person name="Clum A."/>
            <person name="Dos Santos R.A."/>
            <person name="Damasio A.R."/>
            <person name="Diallinas G."/>
            <person name="Emri T."/>
            <person name="Fekete E."/>
            <person name="Flipphi M."/>
            <person name="Freyberg S."/>
            <person name="Gallo A."/>
            <person name="Gournas C."/>
            <person name="Habgood R."/>
            <person name="Hainaut M."/>
            <person name="Harispe M.L."/>
            <person name="Henrissat B."/>
            <person name="Hilden K.S."/>
            <person name="Hope R."/>
            <person name="Hossain A."/>
            <person name="Karabika E."/>
            <person name="Karaffa L."/>
            <person name="Karanyi Z."/>
            <person name="Krasevec N."/>
            <person name="Kuo A."/>
            <person name="Kusch H."/>
            <person name="LaButti K."/>
            <person name="Lagendijk E.L."/>
            <person name="Lapidus A."/>
            <person name="Levasseur A."/>
            <person name="Lindquist E."/>
            <person name="Lipzen A."/>
            <person name="Logrieco A.F."/>
            <person name="MacCabe A."/>
            <person name="Maekelae M.R."/>
            <person name="Malavazi I."/>
            <person name="Melin P."/>
            <person name="Meyer V."/>
            <person name="Mielnichuk N."/>
            <person name="Miskei M."/>
            <person name="Molnar A.P."/>
            <person name="Mule G."/>
            <person name="Ngan C.Y."/>
            <person name="Orejas M."/>
            <person name="Orosz E."/>
            <person name="Ouedraogo J.P."/>
            <person name="Overkamp K.M."/>
            <person name="Park H.-S."/>
            <person name="Perrone G."/>
            <person name="Piumi F."/>
            <person name="Punt P.J."/>
            <person name="Ram A.F."/>
            <person name="Ramon A."/>
            <person name="Rauscher S."/>
            <person name="Record E."/>
            <person name="Riano-Pachon D.M."/>
            <person name="Robert V."/>
            <person name="Roehrig J."/>
            <person name="Ruller R."/>
            <person name="Salamov A."/>
            <person name="Salih N.S."/>
            <person name="Samson R.A."/>
            <person name="Sandor E."/>
            <person name="Sanguinetti M."/>
            <person name="Schuetze T."/>
            <person name="Sepcic K."/>
            <person name="Shelest E."/>
            <person name="Sherlock G."/>
            <person name="Sophianopoulou V."/>
            <person name="Squina F.M."/>
            <person name="Sun H."/>
            <person name="Susca A."/>
            <person name="Todd R.B."/>
            <person name="Tsang A."/>
            <person name="Unkles S.E."/>
            <person name="van de Wiele N."/>
            <person name="van Rossen-Uffink D."/>
            <person name="Oliveira J.V."/>
            <person name="Vesth T.C."/>
            <person name="Visser J."/>
            <person name="Yu J.-H."/>
            <person name="Zhou M."/>
            <person name="Andersen M.R."/>
            <person name="Archer D.B."/>
            <person name="Baker S.E."/>
            <person name="Benoit I."/>
            <person name="Brakhage A.A."/>
            <person name="Braus G.H."/>
            <person name="Fischer R."/>
            <person name="Frisvad J.C."/>
            <person name="Goldman G.H."/>
            <person name="Houbraken J."/>
            <person name="Oakley B."/>
            <person name="Pocsi I."/>
            <person name="Scazzocchio C."/>
            <person name="Seiboth B."/>
            <person name="vanKuyk P.A."/>
            <person name="Wortman J."/>
            <person name="Dyer P.S."/>
            <person name="Grigoriev I.V."/>
        </authorList>
    </citation>
    <scope>NUCLEOTIDE SEQUENCE [LARGE SCALE GENOMIC DNA]</scope>
    <source>
        <strain evidence="2">CBS 134.48</strain>
    </source>
</reference>
<name>A0A1L9NDX6_ASPTC</name>